<dbReference type="InterPro" id="IPR019487">
    <property type="entry name" value="RAM_signalling_pathway_SOG2"/>
</dbReference>
<feature type="compositionally biased region" description="Basic and acidic residues" evidence="3">
    <location>
        <begin position="197"/>
        <end position="208"/>
    </location>
</feature>
<dbReference type="SMART" id="SM00369">
    <property type="entry name" value="LRR_TYP"/>
    <property type="match status" value="3"/>
</dbReference>
<evidence type="ECO:0000256" key="1">
    <source>
        <dbReference type="ARBA" id="ARBA00022614"/>
    </source>
</evidence>
<dbReference type="InterPro" id="IPR001611">
    <property type="entry name" value="Leu-rich_rpt"/>
</dbReference>
<dbReference type="GO" id="GO:0005737">
    <property type="term" value="C:cytoplasm"/>
    <property type="evidence" value="ECO:0007669"/>
    <property type="project" value="TreeGrafter"/>
</dbReference>
<feature type="region of interest" description="Disordered" evidence="3">
    <location>
        <begin position="193"/>
        <end position="218"/>
    </location>
</feature>
<feature type="domain" description="Disease resistance R13L4/SHOC-2-like LRR" evidence="4">
    <location>
        <begin position="60"/>
        <end position="143"/>
    </location>
</feature>
<dbReference type="Pfam" id="PF10428">
    <property type="entry name" value="SOG2"/>
    <property type="match status" value="2"/>
</dbReference>
<evidence type="ECO:0000313" key="6">
    <source>
        <dbReference type="Proteomes" id="UP000789375"/>
    </source>
</evidence>
<name>A0A9N9H2R1_FUNMO</name>
<dbReference type="PROSITE" id="PS51450">
    <property type="entry name" value="LRR"/>
    <property type="match status" value="1"/>
</dbReference>
<dbReference type="InterPro" id="IPR055414">
    <property type="entry name" value="LRR_R13L4/SHOC2-like"/>
</dbReference>
<evidence type="ECO:0000256" key="3">
    <source>
        <dbReference type="SAM" id="MobiDB-lite"/>
    </source>
</evidence>
<keyword evidence="1" id="KW-0433">Leucine-rich repeat</keyword>
<evidence type="ECO:0000259" key="4">
    <source>
        <dbReference type="Pfam" id="PF23598"/>
    </source>
</evidence>
<keyword evidence="6" id="KW-1185">Reference proteome</keyword>
<dbReference type="PANTHER" id="PTHR48051">
    <property type="match status" value="1"/>
</dbReference>
<sequence>MSEEELINLVEVMLNDDPNTIRLGNKGIKELPVEFINFITIDYKIERLGLEQNQLTTLPQEICNLAHLRYLNISYNAFKEFPGALCSMKNLEILDLSRNKIRKMPEDFGTLMSLKLLKMSKNHIRQIPLYISEMKDLQYLKLDNNPIVFPPKSVHIMPKGEEKEVMLPWLENLKEYLRKHSSNYSSIAIKENDVDESDHSSGEEDLHNKGLKKSTSSDSINFIMNTRTNTGDNPNSHLKTITEDENVSSKIKKQTITPLINERKKQIPKLSLDLPAIRNRSYSSDDPSILHNVQKNLARHSKSFSSDSISSSTNNSNHLSYHGGHYNDQYYIVEEKESDSYFTRLKNLLPSEHLPMSDVSLREASRCILYAFSQIHKALRQFANFTGSEKLFFNELNKASKTLGQLSNNLCKFDSISLQSPPETELCEKLLGSCQENILCFKQLIDILNKRLKGIVTQSSDNMRYSRTLLLMLNGSIADIKFAWEILFPLLNDYTPYTGISGGIAIPTPLYSAGVNSNGSISPYNLNTPSTTGLPSPYLYNENGINSNGLSASSTIGVGIERTTSSSPLPDIRFPVNIFEQLLSKVDVSIKNVEYVVKYLSENLDQFLTTSTNSDPAGGGEGGEELSLNKIKELRNLVKNTMDVTRRLKKSLLVARLSSSQKEELSVQLKVHGDSIVFLQTTVKMSSLAKEVSLEFPLPNKIMSGLGHVTKTNIDLTNFLRAIENNPTGLSTTQYPSTLLIQDNSSVTFLSNDPLSSSPIPTPNQSPPHSKSNSINEIDEDIKPCMIVTTDDDGDKEIEVTEIGNEDENKES</sequence>
<dbReference type="EMBL" id="CAJVPP010004667">
    <property type="protein sequence ID" value="CAG8653712.1"/>
    <property type="molecule type" value="Genomic_DNA"/>
</dbReference>
<dbReference type="Pfam" id="PF23598">
    <property type="entry name" value="LRR_14"/>
    <property type="match status" value="1"/>
</dbReference>
<feature type="compositionally biased region" description="Polar residues" evidence="3">
    <location>
        <begin position="767"/>
        <end position="776"/>
    </location>
</feature>
<dbReference type="Proteomes" id="UP000789375">
    <property type="component" value="Unassembled WGS sequence"/>
</dbReference>
<reference evidence="5" key="1">
    <citation type="submission" date="2021-06" db="EMBL/GenBank/DDBJ databases">
        <authorList>
            <person name="Kallberg Y."/>
            <person name="Tangrot J."/>
            <person name="Rosling A."/>
        </authorList>
    </citation>
    <scope>NUCLEOTIDE SEQUENCE</scope>
    <source>
        <strain evidence="5">87-6 pot B 2015</strain>
    </source>
</reference>
<dbReference type="AlphaFoldDB" id="A0A9N9H2R1"/>
<dbReference type="InterPro" id="IPR050216">
    <property type="entry name" value="LRR_domain-containing"/>
</dbReference>
<keyword evidence="2" id="KW-0677">Repeat</keyword>
<protein>
    <submittedName>
        <fullName evidence="5">11225_t:CDS:1</fullName>
    </submittedName>
</protein>
<feature type="region of interest" description="Disordered" evidence="3">
    <location>
        <begin position="751"/>
        <end position="812"/>
    </location>
</feature>
<accession>A0A9N9H2R1</accession>
<comment type="caution">
    <text evidence="5">The sequence shown here is derived from an EMBL/GenBank/DDBJ whole genome shotgun (WGS) entry which is preliminary data.</text>
</comment>
<evidence type="ECO:0000256" key="2">
    <source>
        <dbReference type="ARBA" id="ARBA00022737"/>
    </source>
</evidence>
<evidence type="ECO:0000313" key="5">
    <source>
        <dbReference type="EMBL" id="CAG8653712.1"/>
    </source>
</evidence>
<dbReference type="PANTHER" id="PTHR48051:SF46">
    <property type="entry name" value="LEUCINE RICH REPEAT-CONTAINING DOMAIN PROTEIN"/>
    <property type="match status" value="1"/>
</dbReference>
<gene>
    <name evidence="5" type="ORF">FMOSSE_LOCUS11601</name>
</gene>
<proteinExistence type="predicted"/>
<dbReference type="InterPro" id="IPR003591">
    <property type="entry name" value="Leu-rich_rpt_typical-subtyp"/>
</dbReference>
<dbReference type="Gene3D" id="3.80.10.10">
    <property type="entry name" value="Ribonuclease Inhibitor"/>
    <property type="match status" value="1"/>
</dbReference>
<organism evidence="5 6">
    <name type="scientific">Funneliformis mosseae</name>
    <name type="common">Endomycorrhizal fungus</name>
    <name type="synonym">Glomus mosseae</name>
    <dbReference type="NCBI Taxonomy" id="27381"/>
    <lineage>
        <taxon>Eukaryota</taxon>
        <taxon>Fungi</taxon>
        <taxon>Fungi incertae sedis</taxon>
        <taxon>Mucoromycota</taxon>
        <taxon>Glomeromycotina</taxon>
        <taxon>Glomeromycetes</taxon>
        <taxon>Glomerales</taxon>
        <taxon>Glomeraceae</taxon>
        <taxon>Funneliformis</taxon>
    </lineage>
</organism>
<dbReference type="InterPro" id="IPR032675">
    <property type="entry name" value="LRR_dom_sf"/>
</dbReference>
<dbReference type="SUPFAM" id="SSF52058">
    <property type="entry name" value="L domain-like"/>
    <property type="match status" value="1"/>
</dbReference>